<evidence type="ECO:0000256" key="1">
    <source>
        <dbReference type="ARBA" id="ARBA00000085"/>
    </source>
</evidence>
<comment type="cofactor">
    <cofactor evidence="2">
        <name>a divalent metal cation</name>
        <dbReference type="ChEBI" id="CHEBI:60240"/>
    </cofactor>
</comment>
<proteinExistence type="predicted"/>
<dbReference type="CDD" id="cd00082">
    <property type="entry name" value="HisKA"/>
    <property type="match status" value="1"/>
</dbReference>
<organism evidence="16 17">
    <name type="scientific">Actinacidiphila guanduensis</name>
    <dbReference type="NCBI Taxonomy" id="310781"/>
    <lineage>
        <taxon>Bacteria</taxon>
        <taxon>Bacillati</taxon>
        <taxon>Actinomycetota</taxon>
        <taxon>Actinomycetes</taxon>
        <taxon>Kitasatosporales</taxon>
        <taxon>Streptomycetaceae</taxon>
        <taxon>Actinacidiphila</taxon>
    </lineage>
</organism>
<dbReference type="SUPFAM" id="SSF55874">
    <property type="entry name" value="ATPase domain of HSP90 chaperone/DNA topoisomerase II/histidine kinase"/>
    <property type="match status" value="1"/>
</dbReference>
<dbReference type="PANTHER" id="PTHR45436">
    <property type="entry name" value="SENSOR HISTIDINE KINASE YKOH"/>
    <property type="match status" value="1"/>
</dbReference>
<keyword evidence="5" id="KW-0597">Phosphoprotein</keyword>
<evidence type="ECO:0000313" key="17">
    <source>
        <dbReference type="Proteomes" id="UP000199341"/>
    </source>
</evidence>
<comment type="catalytic activity">
    <reaction evidence="1">
        <text>ATP + protein L-histidine = ADP + protein N-phospho-L-histidine.</text>
        <dbReference type="EC" id="2.7.13.3"/>
    </reaction>
</comment>
<dbReference type="RefSeq" id="WP_093782992.1">
    <property type="nucleotide sequence ID" value="NZ_FNIE01000002.1"/>
</dbReference>
<dbReference type="PRINTS" id="PR00344">
    <property type="entry name" value="BCTRLSENSOR"/>
</dbReference>
<keyword evidence="8 16" id="KW-0418">Kinase</keyword>
<dbReference type="InterPro" id="IPR003660">
    <property type="entry name" value="HAMP_dom"/>
</dbReference>
<feature type="region of interest" description="Disordered" evidence="12">
    <location>
        <begin position="518"/>
        <end position="539"/>
    </location>
</feature>
<dbReference type="EC" id="2.7.13.3" evidence="4"/>
<keyword evidence="6" id="KW-0808">Transferase</keyword>
<feature type="transmembrane region" description="Helical" evidence="13">
    <location>
        <begin position="32"/>
        <end position="55"/>
    </location>
</feature>
<dbReference type="InterPro" id="IPR004358">
    <property type="entry name" value="Sig_transdc_His_kin-like_C"/>
</dbReference>
<dbReference type="InterPro" id="IPR003594">
    <property type="entry name" value="HATPase_dom"/>
</dbReference>
<dbReference type="InterPro" id="IPR050428">
    <property type="entry name" value="TCS_sensor_his_kinase"/>
</dbReference>
<dbReference type="SUPFAM" id="SSF47384">
    <property type="entry name" value="Homodimeric domain of signal transducing histidine kinase"/>
    <property type="match status" value="1"/>
</dbReference>
<dbReference type="CDD" id="cd06225">
    <property type="entry name" value="HAMP"/>
    <property type="match status" value="1"/>
</dbReference>
<evidence type="ECO:0000256" key="2">
    <source>
        <dbReference type="ARBA" id="ARBA00001968"/>
    </source>
</evidence>
<evidence type="ECO:0000256" key="13">
    <source>
        <dbReference type="SAM" id="Phobius"/>
    </source>
</evidence>
<keyword evidence="7 13" id="KW-0812">Transmembrane</keyword>
<evidence type="ECO:0000256" key="12">
    <source>
        <dbReference type="SAM" id="MobiDB-lite"/>
    </source>
</evidence>
<accession>A0A1G9XWF5</accession>
<dbReference type="PROSITE" id="PS50885">
    <property type="entry name" value="HAMP"/>
    <property type="match status" value="1"/>
</dbReference>
<keyword evidence="17" id="KW-1185">Reference proteome</keyword>
<dbReference type="InterPro" id="IPR036890">
    <property type="entry name" value="HATPase_C_sf"/>
</dbReference>
<evidence type="ECO:0000256" key="9">
    <source>
        <dbReference type="ARBA" id="ARBA00022989"/>
    </source>
</evidence>
<keyword evidence="9 13" id="KW-1133">Transmembrane helix</keyword>
<feature type="region of interest" description="Disordered" evidence="12">
    <location>
        <begin position="73"/>
        <end position="110"/>
    </location>
</feature>
<dbReference type="EMBL" id="FNIE01000002">
    <property type="protein sequence ID" value="SDN00766.1"/>
    <property type="molecule type" value="Genomic_DNA"/>
</dbReference>
<keyword evidence="10" id="KW-0902">Two-component regulatory system</keyword>
<dbReference type="GO" id="GO:0000155">
    <property type="term" value="F:phosphorelay sensor kinase activity"/>
    <property type="evidence" value="ECO:0007669"/>
    <property type="project" value="InterPro"/>
</dbReference>
<evidence type="ECO:0000256" key="6">
    <source>
        <dbReference type="ARBA" id="ARBA00022679"/>
    </source>
</evidence>
<evidence type="ECO:0000313" key="16">
    <source>
        <dbReference type="EMBL" id="SDN00766.1"/>
    </source>
</evidence>
<dbReference type="Proteomes" id="UP000199341">
    <property type="component" value="Unassembled WGS sequence"/>
</dbReference>
<dbReference type="SMART" id="SM00388">
    <property type="entry name" value="HisKA"/>
    <property type="match status" value="1"/>
</dbReference>
<evidence type="ECO:0000256" key="7">
    <source>
        <dbReference type="ARBA" id="ARBA00022692"/>
    </source>
</evidence>
<reference evidence="16 17" key="1">
    <citation type="submission" date="2016-10" db="EMBL/GenBank/DDBJ databases">
        <authorList>
            <person name="de Groot N.N."/>
        </authorList>
    </citation>
    <scope>NUCLEOTIDE SEQUENCE [LARGE SCALE GENOMIC DNA]</scope>
    <source>
        <strain evidence="16 17">CGMCC 4.2022</strain>
    </source>
</reference>
<dbReference type="SMART" id="SM00304">
    <property type="entry name" value="HAMP"/>
    <property type="match status" value="1"/>
</dbReference>
<dbReference type="Gene3D" id="6.10.340.10">
    <property type="match status" value="1"/>
</dbReference>
<dbReference type="GO" id="GO:0005509">
    <property type="term" value="F:calcium ion binding"/>
    <property type="evidence" value="ECO:0007669"/>
    <property type="project" value="UniProtKB-ARBA"/>
</dbReference>
<feature type="domain" description="Histidine kinase" evidence="14">
    <location>
        <begin position="308"/>
        <end position="522"/>
    </location>
</feature>
<dbReference type="Pfam" id="PF02518">
    <property type="entry name" value="HATPase_c"/>
    <property type="match status" value="1"/>
</dbReference>
<dbReference type="FunFam" id="1.10.287.130:FF:000001">
    <property type="entry name" value="Two-component sensor histidine kinase"/>
    <property type="match status" value="1"/>
</dbReference>
<gene>
    <name evidence="16" type="ORF">SAMN05216259_102296</name>
</gene>
<comment type="subcellular location">
    <subcellularLocation>
        <location evidence="3">Cell membrane</location>
    </subcellularLocation>
</comment>
<dbReference type="PANTHER" id="PTHR45436:SF5">
    <property type="entry name" value="SENSOR HISTIDINE KINASE TRCS"/>
    <property type="match status" value="1"/>
</dbReference>
<name>A0A1G9XWF5_9ACTN</name>
<evidence type="ECO:0000259" key="14">
    <source>
        <dbReference type="PROSITE" id="PS50109"/>
    </source>
</evidence>
<keyword evidence="11 13" id="KW-0472">Membrane</keyword>
<dbReference type="InterPro" id="IPR036097">
    <property type="entry name" value="HisK_dim/P_sf"/>
</dbReference>
<evidence type="ECO:0000256" key="8">
    <source>
        <dbReference type="ARBA" id="ARBA00022777"/>
    </source>
</evidence>
<sequence length="539" mass="55896">MAPAVPAAPAAHRRLPARPLRRRPAWSLRRRLVASCVALVAAVCAVIGGVTIFALHDFLYGQLDGKVRDAVARAEGPRDRGQAPGGLPPEARGAVGRGDGPGGLPFVFRTGGGQPGETVAALVGADGGVSQAAVGATDPGTGQLGPSYLKPDQAAAFAAVPRDGDPHTLSVPGLGQYRVASAAPGPDGSIILVGLSTAGVRDTLSTLVWVEVSVSVAGLLAAGLAGAALVRIALKPLRRVAATATRVSELPLHRGEVALHERVPDSHTDPRTEVGQVGAALNRMLGHVGSALHARQESETRVRQFVADASHELRTPLAAIRGYAELTRRGHEPAGPDTRHALGRIESEAARMTTLVEDLLLLARLDAGRPVDRVETDLSPLVVDSVSDARAAGPDHKWRLDLPDEPATVRGDAQRLQQVLANLLANARTHTPPGTTVTARVRRLWGAVRLWVEDDGPGIPPELQRHVFERFARGDASRSRAAGSTGLGLAIVQSVVAAHGGEVGVTSAPGRTVFHVTLPASRPGGPHGVHPPDGPATNG</sequence>
<dbReference type="GO" id="GO:0005886">
    <property type="term" value="C:plasma membrane"/>
    <property type="evidence" value="ECO:0007669"/>
    <property type="project" value="UniProtKB-SubCell"/>
</dbReference>
<dbReference type="PROSITE" id="PS50109">
    <property type="entry name" value="HIS_KIN"/>
    <property type="match status" value="1"/>
</dbReference>
<dbReference type="Pfam" id="PF00512">
    <property type="entry name" value="HisKA"/>
    <property type="match status" value="1"/>
</dbReference>
<evidence type="ECO:0000256" key="10">
    <source>
        <dbReference type="ARBA" id="ARBA00023012"/>
    </source>
</evidence>
<dbReference type="STRING" id="310781.SAMN05216259_102296"/>
<evidence type="ECO:0000259" key="15">
    <source>
        <dbReference type="PROSITE" id="PS50885"/>
    </source>
</evidence>
<dbReference type="Gene3D" id="1.10.287.130">
    <property type="match status" value="1"/>
</dbReference>
<dbReference type="FunFam" id="3.30.565.10:FF:000006">
    <property type="entry name" value="Sensor histidine kinase WalK"/>
    <property type="match status" value="1"/>
</dbReference>
<evidence type="ECO:0000256" key="4">
    <source>
        <dbReference type="ARBA" id="ARBA00012438"/>
    </source>
</evidence>
<evidence type="ECO:0000256" key="11">
    <source>
        <dbReference type="ARBA" id="ARBA00023136"/>
    </source>
</evidence>
<protein>
    <recommendedName>
        <fullName evidence="4">histidine kinase</fullName>
        <ecNumber evidence="4">2.7.13.3</ecNumber>
    </recommendedName>
</protein>
<dbReference type="OrthoDB" id="9786919at2"/>
<dbReference type="Gene3D" id="3.30.565.10">
    <property type="entry name" value="Histidine kinase-like ATPase, C-terminal domain"/>
    <property type="match status" value="1"/>
</dbReference>
<dbReference type="AlphaFoldDB" id="A0A1G9XWF5"/>
<evidence type="ECO:0000256" key="5">
    <source>
        <dbReference type="ARBA" id="ARBA00022553"/>
    </source>
</evidence>
<dbReference type="InterPro" id="IPR003661">
    <property type="entry name" value="HisK_dim/P_dom"/>
</dbReference>
<dbReference type="Pfam" id="PF00672">
    <property type="entry name" value="HAMP"/>
    <property type="match status" value="1"/>
</dbReference>
<dbReference type="InterPro" id="IPR005467">
    <property type="entry name" value="His_kinase_dom"/>
</dbReference>
<dbReference type="SMART" id="SM00387">
    <property type="entry name" value="HATPase_c"/>
    <property type="match status" value="1"/>
</dbReference>
<dbReference type="CDD" id="cd00075">
    <property type="entry name" value="HATPase"/>
    <property type="match status" value="1"/>
</dbReference>
<feature type="domain" description="HAMP" evidence="15">
    <location>
        <begin position="231"/>
        <end position="293"/>
    </location>
</feature>
<evidence type="ECO:0000256" key="3">
    <source>
        <dbReference type="ARBA" id="ARBA00004236"/>
    </source>
</evidence>